<keyword evidence="2" id="KW-1185">Reference proteome</keyword>
<dbReference type="OrthoDB" id="8184313at2759"/>
<name>A0A1J1IK50_9DIPT</name>
<organism evidence="1 2">
    <name type="scientific">Clunio marinus</name>
    <dbReference type="NCBI Taxonomy" id="568069"/>
    <lineage>
        <taxon>Eukaryota</taxon>
        <taxon>Metazoa</taxon>
        <taxon>Ecdysozoa</taxon>
        <taxon>Arthropoda</taxon>
        <taxon>Hexapoda</taxon>
        <taxon>Insecta</taxon>
        <taxon>Pterygota</taxon>
        <taxon>Neoptera</taxon>
        <taxon>Endopterygota</taxon>
        <taxon>Diptera</taxon>
        <taxon>Nematocera</taxon>
        <taxon>Chironomoidea</taxon>
        <taxon>Chironomidae</taxon>
        <taxon>Clunio</taxon>
    </lineage>
</organism>
<proteinExistence type="predicted"/>
<reference evidence="1 2" key="1">
    <citation type="submission" date="2015-04" db="EMBL/GenBank/DDBJ databases">
        <authorList>
            <person name="Syromyatnikov M.Y."/>
            <person name="Popov V.N."/>
        </authorList>
    </citation>
    <scope>NUCLEOTIDE SEQUENCE [LARGE SCALE GENOMIC DNA]</scope>
</reference>
<gene>
    <name evidence="1" type="ORF">CLUMA_CG013820</name>
</gene>
<accession>A0A1J1IK50</accession>
<dbReference type="Proteomes" id="UP000183832">
    <property type="component" value="Unassembled WGS sequence"/>
</dbReference>
<evidence type="ECO:0000313" key="2">
    <source>
        <dbReference type="Proteomes" id="UP000183832"/>
    </source>
</evidence>
<evidence type="ECO:0000313" key="1">
    <source>
        <dbReference type="EMBL" id="CRL00560.1"/>
    </source>
</evidence>
<dbReference type="AlphaFoldDB" id="A0A1J1IK50"/>
<protein>
    <submittedName>
        <fullName evidence="1">CLUMA_CG013820, isoform A</fullName>
    </submittedName>
</protein>
<dbReference type="EMBL" id="CVRI01000054">
    <property type="protein sequence ID" value="CRL00560.1"/>
    <property type="molecule type" value="Genomic_DNA"/>
</dbReference>
<sequence>MYNQRNCDNSSVIKLLNASFEVNKNCDLKIGSCSDIKAYKSAIVEFQALKGRMIIYNTKFNLCALNMRNIPQLVLFAVAYLGVPLQCPVASNSEFCYKNETLFTFSEATRKMLGYFVNRPKKGVMLKASIVHDTGKSCLSLETKMNDGKYP</sequence>